<evidence type="ECO:0000313" key="1">
    <source>
        <dbReference type="EMBL" id="TNU94753.1"/>
    </source>
</evidence>
<dbReference type="Proteomes" id="UP000312594">
    <property type="component" value="Unassembled WGS sequence"/>
</dbReference>
<dbReference type="RefSeq" id="WP_139912126.1">
    <property type="nucleotide sequence ID" value="NZ_VEVP01000004.1"/>
</dbReference>
<organism evidence="1 2">
    <name type="scientific">Eggerthella lenta</name>
    <name type="common">Eubacterium lentum</name>
    <dbReference type="NCBI Taxonomy" id="84112"/>
    <lineage>
        <taxon>Bacteria</taxon>
        <taxon>Bacillati</taxon>
        <taxon>Actinomycetota</taxon>
        <taxon>Coriobacteriia</taxon>
        <taxon>Eggerthellales</taxon>
        <taxon>Eggerthellaceae</taxon>
        <taxon>Eggerthella</taxon>
    </lineage>
</organism>
<reference evidence="1 2" key="1">
    <citation type="journal article" date="2005" name="Appl. Environ. Microbiol.">
        <title>Intestinal bacterial communities that produce active estrogen-like compounds enterodiol and enterolactone in humans.</title>
        <authorList>
            <person name="Clavel T."/>
            <person name="Henderson G."/>
            <person name="Alpert C.A."/>
            <person name="Philippe C."/>
            <person name="Rigottier-Gois L."/>
            <person name="Dore J."/>
            <person name="Blaut M."/>
        </authorList>
    </citation>
    <scope>NUCLEOTIDE SEQUENCE [LARGE SCALE GENOMIC DNA]</scope>
    <source>
        <strain evidence="1 2">SECO-MT75m2</strain>
    </source>
</reference>
<evidence type="ECO:0008006" key="3">
    <source>
        <dbReference type="Google" id="ProtNLM"/>
    </source>
</evidence>
<dbReference type="EMBL" id="VEVP01000004">
    <property type="protein sequence ID" value="TNU94753.1"/>
    <property type="molecule type" value="Genomic_DNA"/>
</dbReference>
<comment type="caution">
    <text evidence="1">The sequence shown here is derived from an EMBL/GenBank/DDBJ whole genome shotgun (WGS) entry which is preliminary data.</text>
</comment>
<protein>
    <recommendedName>
        <fullName evidence="3">PIN domain-containing protein</fullName>
    </recommendedName>
</protein>
<evidence type="ECO:0000313" key="2">
    <source>
        <dbReference type="Proteomes" id="UP000312594"/>
    </source>
</evidence>
<name>A0A5C5C8E0_EGGLN</name>
<accession>A0A5C5C8E0</accession>
<dbReference type="PROSITE" id="PS51257">
    <property type="entry name" value="PROKAR_LIPOPROTEIN"/>
    <property type="match status" value="1"/>
</dbReference>
<sequence>MKAIPDANILLLLLAGSCDQRSLGRKKFVKDYRADDFRMLCKMLSGFKELLVTPNVVTECSNLLCGRNGHGRNEPEARALAALLESGHLKRIEERYVESLIAIRRSEYSFLGVADCALLALVDADQVLVTADGSLACAAQMINPACINFNHARNCSLLDLRC</sequence>
<proteinExistence type="predicted"/>
<dbReference type="AlphaFoldDB" id="A0A5C5C8E0"/>
<gene>
    <name evidence="1" type="ORF">FIC87_02540</name>
</gene>